<dbReference type="Gene3D" id="1.20.1540.10">
    <property type="entry name" value="Rhomboid-like"/>
    <property type="match status" value="1"/>
</dbReference>
<evidence type="ECO:0000256" key="5">
    <source>
        <dbReference type="SAM" id="Phobius"/>
    </source>
</evidence>
<feature type="domain" description="UBA" evidence="6">
    <location>
        <begin position="322"/>
        <end position="362"/>
    </location>
</feature>
<dbReference type="Gene3D" id="1.10.8.10">
    <property type="entry name" value="DNA helicase RuvA subunit, C-terminal domain"/>
    <property type="match status" value="1"/>
</dbReference>
<comment type="caution">
    <text evidence="7">The sequence shown here is derived from an EMBL/GenBank/DDBJ whole genome shotgun (WGS) entry which is preliminary data.</text>
</comment>
<dbReference type="CDD" id="cd14305">
    <property type="entry name" value="UBA_UBAC2"/>
    <property type="match status" value="1"/>
</dbReference>
<evidence type="ECO:0000313" key="8">
    <source>
        <dbReference type="Proteomes" id="UP001159427"/>
    </source>
</evidence>
<feature type="transmembrane region" description="Helical" evidence="5">
    <location>
        <begin position="93"/>
        <end position="118"/>
    </location>
</feature>
<sequence>MFPGASSTGFYHAPLSKGLLVLTGTASLFNILLSSSSRHFFPNTQWIQVVRNSKFWQVLSSSFYYSSTRNLICGSFLLYTFRIFERRFGSRKYASYIFGTTVIAIGLQLTTIAALKHFGHEVGLPPPGLFGMVYATLVQYFCDIPASDAVTFLGMPISGKILIYSMALQMLLTNKESLLAGICGMVAGIIYRFNLFYVQRWLKLPEFMTGAVSRTFGNLFASQGPTSQPYAMGATIEIQRQQQMEHYEQQALRVARMGSLRNRGPAARMGQGYADVLVPPAAGGWLWGGAAPNHPAARLNDWQLDRHTDEDNANLPQQPAGEVSEEQVQTLVEMGFSRLAVLHALATSNNDITMATNILLSQT</sequence>
<evidence type="ECO:0000313" key="7">
    <source>
        <dbReference type="EMBL" id="CAH3027352.1"/>
    </source>
</evidence>
<gene>
    <name evidence="7" type="ORF">PEVE_00031346</name>
</gene>
<comment type="subcellular location">
    <subcellularLocation>
        <location evidence="1">Membrane</location>
        <topology evidence="1">Multi-pass membrane protein</topology>
    </subcellularLocation>
</comment>
<evidence type="ECO:0000256" key="1">
    <source>
        <dbReference type="ARBA" id="ARBA00004141"/>
    </source>
</evidence>
<dbReference type="Proteomes" id="UP001159427">
    <property type="component" value="Unassembled WGS sequence"/>
</dbReference>
<dbReference type="InterPro" id="IPR015940">
    <property type="entry name" value="UBA"/>
</dbReference>
<dbReference type="PANTHER" id="PTHR43066">
    <property type="entry name" value="RHOMBOID-RELATED PROTEIN"/>
    <property type="match status" value="1"/>
</dbReference>
<dbReference type="SMART" id="SM00165">
    <property type="entry name" value="UBA"/>
    <property type="match status" value="1"/>
</dbReference>
<evidence type="ECO:0000256" key="4">
    <source>
        <dbReference type="ARBA" id="ARBA00023136"/>
    </source>
</evidence>
<evidence type="ECO:0000259" key="6">
    <source>
        <dbReference type="PROSITE" id="PS50030"/>
    </source>
</evidence>
<keyword evidence="4 5" id="KW-0472">Membrane</keyword>
<dbReference type="InterPro" id="IPR022764">
    <property type="entry name" value="Peptidase_S54_rhomboid_dom"/>
</dbReference>
<reference evidence="7 8" key="1">
    <citation type="submission" date="2022-05" db="EMBL/GenBank/DDBJ databases">
        <authorList>
            <consortium name="Genoscope - CEA"/>
            <person name="William W."/>
        </authorList>
    </citation>
    <scope>NUCLEOTIDE SEQUENCE [LARGE SCALE GENOMIC DNA]</scope>
</reference>
<dbReference type="PROSITE" id="PS50030">
    <property type="entry name" value="UBA"/>
    <property type="match status" value="1"/>
</dbReference>
<dbReference type="EMBL" id="CALNXI010000448">
    <property type="protein sequence ID" value="CAH3027352.1"/>
    <property type="molecule type" value="Genomic_DNA"/>
</dbReference>
<name>A0ABN8MCH0_9CNID</name>
<dbReference type="Pfam" id="PF01694">
    <property type="entry name" value="Rhomboid"/>
    <property type="match status" value="1"/>
</dbReference>
<dbReference type="SUPFAM" id="SSF144091">
    <property type="entry name" value="Rhomboid-like"/>
    <property type="match status" value="1"/>
</dbReference>
<feature type="transmembrane region" description="Helical" evidence="5">
    <location>
        <begin position="149"/>
        <end position="172"/>
    </location>
</feature>
<evidence type="ECO:0000256" key="3">
    <source>
        <dbReference type="ARBA" id="ARBA00022989"/>
    </source>
</evidence>
<dbReference type="Pfam" id="PF00627">
    <property type="entry name" value="UBA"/>
    <property type="match status" value="1"/>
</dbReference>
<dbReference type="InterPro" id="IPR041928">
    <property type="entry name" value="UBA_UBAC2"/>
</dbReference>
<dbReference type="PANTHER" id="PTHR43066:SF21">
    <property type="entry name" value="UBIQUITIN-ASSOCIATED DOMAIN-CONTAINING PROTEIN 2"/>
    <property type="match status" value="1"/>
</dbReference>
<feature type="transmembrane region" description="Helical" evidence="5">
    <location>
        <begin position="178"/>
        <end position="198"/>
    </location>
</feature>
<dbReference type="InterPro" id="IPR009060">
    <property type="entry name" value="UBA-like_sf"/>
</dbReference>
<dbReference type="SUPFAM" id="SSF46934">
    <property type="entry name" value="UBA-like"/>
    <property type="match status" value="1"/>
</dbReference>
<organism evidence="7 8">
    <name type="scientific">Porites evermanni</name>
    <dbReference type="NCBI Taxonomy" id="104178"/>
    <lineage>
        <taxon>Eukaryota</taxon>
        <taxon>Metazoa</taxon>
        <taxon>Cnidaria</taxon>
        <taxon>Anthozoa</taxon>
        <taxon>Hexacorallia</taxon>
        <taxon>Scleractinia</taxon>
        <taxon>Fungiina</taxon>
        <taxon>Poritidae</taxon>
        <taxon>Porites</taxon>
    </lineage>
</organism>
<keyword evidence="2 5" id="KW-0812">Transmembrane</keyword>
<keyword evidence="8" id="KW-1185">Reference proteome</keyword>
<protein>
    <recommendedName>
        <fullName evidence="6">UBA domain-containing protein</fullName>
    </recommendedName>
</protein>
<accession>A0ABN8MCH0</accession>
<proteinExistence type="predicted"/>
<keyword evidence="3 5" id="KW-1133">Transmembrane helix</keyword>
<evidence type="ECO:0000256" key="2">
    <source>
        <dbReference type="ARBA" id="ARBA00022692"/>
    </source>
</evidence>
<dbReference type="InterPro" id="IPR035952">
    <property type="entry name" value="Rhomboid-like_sf"/>
</dbReference>